<evidence type="ECO:0000256" key="3">
    <source>
        <dbReference type="ARBA" id="ARBA00022516"/>
    </source>
</evidence>
<keyword evidence="4 12" id="KW-0812">Transmembrane</keyword>
<dbReference type="Pfam" id="PF00487">
    <property type="entry name" value="FA_desaturase"/>
    <property type="match status" value="1"/>
</dbReference>
<evidence type="ECO:0000256" key="6">
    <source>
        <dbReference type="ARBA" id="ARBA00022989"/>
    </source>
</evidence>
<keyword evidence="7" id="KW-0560">Oxidoreductase</keyword>
<dbReference type="PANTHER" id="PTHR11351">
    <property type="entry name" value="ACYL-COA DESATURASE"/>
    <property type="match status" value="1"/>
</dbReference>
<name>A0A9X4N0Z4_9FLAO</name>
<reference evidence="14" key="1">
    <citation type="submission" date="2022-07" db="EMBL/GenBank/DDBJ databases">
        <title>Description and genome-wide analysis of Profundicola chukchiensis gen. nov., sp. nov., marine bacteria isolated from bottom sediments of the Chukchi Sea.</title>
        <authorList>
            <person name="Romanenko L."/>
            <person name="Otstavnykh N."/>
            <person name="Kurilenko V."/>
            <person name="Eremeev V."/>
            <person name="Velansky P."/>
            <person name="Mikhailov V."/>
            <person name="Isaeva M."/>
        </authorList>
    </citation>
    <scope>NUCLEOTIDE SEQUENCE</scope>
    <source>
        <strain evidence="14">KMM 9713</strain>
    </source>
</reference>
<feature type="transmembrane region" description="Helical" evidence="12">
    <location>
        <begin position="42"/>
        <end position="60"/>
    </location>
</feature>
<evidence type="ECO:0000256" key="8">
    <source>
        <dbReference type="ARBA" id="ARBA00023004"/>
    </source>
</evidence>
<evidence type="ECO:0000256" key="4">
    <source>
        <dbReference type="ARBA" id="ARBA00022692"/>
    </source>
</evidence>
<keyword evidence="3" id="KW-0444">Lipid biosynthesis</keyword>
<evidence type="ECO:0000256" key="10">
    <source>
        <dbReference type="ARBA" id="ARBA00023136"/>
    </source>
</evidence>
<comment type="similarity">
    <text evidence="2">Belongs to the fatty acid desaturase type 2 family.</text>
</comment>
<gene>
    <name evidence="14" type="ORF">NMK71_10985</name>
</gene>
<dbReference type="PRINTS" id="PR00075">
    <property type="entry name" value="FACDDSATRASE"/>
</dbReference>
<keyword evidence="10 12" id="KW-0472">Membrane</keyword>
<feature type="transmembrane region" description="Helical" evidence="12">
    <location>
        <begin position="151"/>
        <end position="173"/>
    </location>
</feature>
<sequence>MIYILIFFAAHWYLSLFTQTFFHHRYAAHGMFTMSRFWEKFFHVFSFFAQGSSYLSPYAYGVMHRLHHAYADTEKDPHSPKYDKNLFTMMWRTRGIYKAIDTGQAKIEEKFTRNVPAWREFDRFAEHNLVRFLWVVFYVVLYYYFADRWWLYLLIPIHAVMGPFHGVIINWFAHKYGYRNFDVKDTSMNLMPVDIFMLGEGFHNNHHKYGGRPNFGNKWWEFDPVYPFIWLFDKLNIIQLKHKDPEDYMG</sequence>
<proteinExistence type="inferred from homology"/>
<dbReference type="PANTHER" id="PTHR11351:SF31">
    <property type="entry name" value="DESATURASE 1, ISOFORM A-RELATED"/>
    <property type="match status" value="1"/>
</dbReference>
<dbReference type="InterPro" id="IPR015876">
    <property type="entry name" value="Acyl-CoA_DS"/>
</dbReference>
<evidence type="ECO:0000313" key="15">
    <source>
        <dbReference type="Proteomes" id="UP001152599"/>
    </source>
</evidence>
<keyword evidence="6 12" id="KW-1133">Transmembrane helix</keyword>
<dbReference type="CDD" id="cd03505">
    <property type="entry name" value="Delta9-FADS-like"/>
    <property type="match status" value="1"/>
</dbReference>
<feature type="domain" description="Fatty acid desaturase" evidence="13">
    <location>
        <begin position="3"/>
        <end position="213"/>
    </location>
</feature>
<evidence type="ECO:0000256" key="2">
    <source>
        <dbReference type="ARBA" id="ARBA00008749"/>
    </source>
</evidence>
<dbReference type="Proteomes" id="UP001152599">
    <property type="component" value="Unassembled WGS sequence"/>
</dbReference>
<dbReference type="RefSeq" id="WP_304417811.1">
    <property type="nucleotide sequence ID" value="NZ_JANAIE010000009.1"/>
</dbReference>
<comment type="subcellular location">
    <subcellularLocation>
        <location evidence="1">Membrane</location>
        <topology evidence="1">Multi-pass membrane protein</topology>
    </subcellularLocation>
</comment>
<dbReference type="GO" id="GO:0016020">
    <property type="term" value="C:membrane"/>
    <property type="evidence" value="ECO:0007669"/>
    <property type="project" value="UniProtKB-SubCell"/>
</dbReference>
<evidence type="ECO:0000259" key="13">
    <source>
        <dbReference type="Pfam" id="PF00487"/>
    </source>
</evidence>
<accession>A0A9X4N0Z4</accession>
<dbReference type="AlphaFoldDB" id="A0A9X4N0Z4"/>
<keyword evidence="9" id="KW-0443">Lipid metabolism</keyword>
<evidence type="ECO:0000256" key="11">
    <source>
        <dbReference type="ARBA" id="ARBA00023160"/>
    </source>
</evidence>
<dbReference type="InterPro" id="IPR005804">
    <property type="entry name" value="FA_desaturase_dom"/>
</dbReference>
<evidence type="ECO:0000313" key="14">
    <source>
        <dbReference type="EMBL" id="MDG4946937.1"/>
    </source>
</evidence>
<keyword evidence="8" id="KW-0408">Iron</keyword>
<comment type="caution">
    <text evidence="14">The sequence shown here is derived from an EMBL/GenBank/DDBJ whole genome shotgun (WGS) entry which is preliminary data.</text>
</comment>
<evidence type="ECO:0000256" key="9">
    <source>
        <dbReference type="ARBA" id="ARBA00023098"/>
    </source>
</evidence>
<evidence type="ECO:0000256" key="7">
    <source>
        <dbReference type="ARBA" id="ARBA00023002"/>
    </source>
</evidence>
<evidence type="ECO:0000256" key="1">
    <source>
        <dbReference type="ARBA" id="ARBA00004141"/>
    </source>
</evidence>
<dbReference type="GO" id="GO:0006633">
    <property type="term" value="P:fatty acid biosynthetic process"/>
    <property type="evidence" value="ECO:0007669"/>
    <property type="project" value="UniProtKB-KW"/>
</dbReference>
<keyword evidence="11" id="KW-0275">Fatty acid biosynthesis</keyword>
<dbReference type="GO" id="GO:0016717">
    <property type="term" value="F:oxidoreductase activity, acting on paired donors, with oxidation of a pair of donors resulting in the reduction of molecular oxygen to two molecules of water"/>
    <property type="evidence" value="ECO:0007669"/>
    <property type="project" value="InterPro"/>
</dbReference>
<evidence type="ECO:0000256" key="12">
    <source>
        <dbReference type="SAM" id="Phobius"/>
    </source>
</evidence>
<evidence type="ECO:0000256" key="5">
    <source>
        <dbReference type="ARBA" id="ARBA00022832"/>
    </source>
</evidence>
<keyword evidence="5" id="KW-0276">Fatty acid metabolism</keyword>
<organism evidence="14 15">
    <name type="scientific">Profundicola chukchiensis</name>
    <dbReference type="NCBI Taxonomy" id="2961959"/>
    <lineage>
        <taxon>Bacteria</taxon>
        <taxon>Pseudomonadati</taxon>
        <taxon>Bacteroidota</taxon>
        <taxon>Flavobacteriia</taxon>
        <taxon>Flavobacteriales</taxon>
        <taxon>Weeksellaceae</taxon>
        <taxon>Profundicola</taxon>
    </lineage>
</organism>
<feature type="transmembrane region" description="Helical" evidence="12">
    <location>
        <begin position="129"/>
        <end position="145"/>
    </location>
</feature>
<dbReference type="EMBL" id="JANCMU010000008">
    <property type="protein sequence ID" value="MDG4946937.1"/>
    <property type="molecule type" value="Genomic_DNA"/>
</dbReference>
<protein>
    <submittedName>
        <fullName evidence="14">Acyl-CoA desaturase</fullName>
    </submittedName>
</protein>
<keyword evidence="15" id="KW-1185">Reference proteome</keyword>